<dbReference type="EMBL" id="CP011232">
    <property type="protein sequence ID" value="AKI97230.1"/>
    <property type="molecule type" value="Genomic_DNA"/>
</dbReference>
<gene>
    <name evidence="1" type="ORF">IX53_04720</name>
</gene>
<dbReference type="AlphaFoldDB" id="A0A0G2Z6K3"/>
<reference evidence="1 2" key="1">
    <citation type="submission" date="2015-04" db="EMBL/GenBank/DDBJ databases">
        <title>Complete Genome Sequence of Kosmotoga pacifica SLHLJ1.</title>
        <authorList>
            <person name="Jiang L.J."/>
            <person name="Shao Z.Z."/>
            <person name="Jebbar M."/>
        </authorList>
    </citation>
    <scope>NUCLEOTIDE SEQUENCE [LARGE SCALE GENOMIC DNA]</scope>
    <source>
        <strain evidence="1 2">SLHLJ1</strain>
    </source>
</reference>
<name>A0A0G2Z6K3_9BACT</name>
<protein>
    <submittedName>
        <fullName evidence="1">Uncharacterized protein</fullName>
    </submittedName>
</protein>
<evidence type="ECO:0000313" key="2">
    <source>
        <dbReference type="Proteomes" id="UP000035159"/>
    </source>
</evidence>
<dbReference type="PATRIC" id="fig|1330330.3.peg.949"/>
<dbReference type="Proteomes" id="UP000035159">
    <property type="component" value="Chromosome"/>
</dbReference>
<accession>A0A0G2Z6K3</accession>
<dbReference type="KEGG" id="kpf:IX53_04720"/>
<evidence type="ECO:0000313" key="1">
    <source>
        <dbReference type="EMBL" id="AKI97230.1"/>
    </source>
</evidence>
<sequence>MLNNKKPVKAIVYFDQKGFYPIRFSYDGIKIYIYTITYLWREDRGNRRIYRFSVISSEGPYVLEYHDDLKKWYCSRPRGW</sequence>
<keyword evidence="2" id="KW-1185">Reference proteome</keyword>
<proteinExistence type="predicted"/>
<organism evidence="1 2">
    <name type="scientific">Kosmotoga pacifica</name>
    <dbReference type="NCBI Taxonomy" id="1330330"/>
    <lineage>
        <taxon>Bacteria</taxon>
        <taxon>Thermotogati</taxon>
        <taxon>Thermotogota</taxon>
        <taxon>Thermotogae</taxon>
        <taxon>Kosmotogales</taxon>
        <taxon>Kosmotogaceae</taxon>
        <taxon>Kosmotoga</taxon>
    </lineage>
</organism>